<dbReference type="EMBL" id="AMEQ01000040">
    <property type="protein sequence ID" value="EKY00397.1"/>
    <property type="molecule type" value="Genomic_DNA"/>
</dbReference>
<feature type="transmembrane region" description="Helical" evidence="1">
    <location>
        <begin position="12"/>
        <end position="40"/>
    </location>
</feature>
<reference evidence="2 3" key="1">
    <citation type="submission" date="2012-05" db="EMBL/GenBank/DDBJ databases">
        <authorList>
            <person name="Weinstock G."/>
            <person name="Sodergren E."/>
            <person name="Lobos E.A."/>
            <person name="Fulton L."/>
            <person name="Fulton R."/>
            <person name="Courtney L."/>
            <person name="Fronick C."/>
            <person name="O'Laughlin M."/>
            <person name="Godfrey J."/>
            <person name="Wilson R.M."/>
            <person name="Miner T."/>
            <person name="Farmer C."/>
            <person name="Delehaunty K."/>
            <person name="Cordes M."/>
            <person name="Minx P."/>
            <person name="Tomlinson C."/>
            <person name="Chen J."/>
            <person name="Wollam A."/>
            <person name="Pepin K.H."/>
            <person name="Bhonagiri V."/>
            <person name="Zhang X."/>
            <person name="Suruliraj S."/>
            <person name="Warren W."/>
            <person name="Mitreva M."/>
            <person name="Mardis E.R."/>
            <person name="Wilson R.K."/>
        </authorList>
    </citation>
    <scope>NUCLEOTIDE SEQUENCE [LARGE SCALE GENOMIC DNA]</scope>
    <source>
        <strain evidence="2 3">F0037</strain>
    </source>
</reference>
<evidence type="ECO:0008006" key="4">
    <source>
        <dbReference type="Google" id="ProtNLM"/>
    </source>
</evidence>
<keyword evidence="1" id="KW-0472">Membrane</keyword>
<gene>
    <name evidence="2" type="ORF">HMPREF9134_01731</name>
</gene>
<keyword evidence="1" id="KW-1133">Transmembrane helix</keyword>
<dbReference type="Pfam" id="PF14093">
    <property type="entry name" value="DUF4271"/>
    <property type="match status" value="1"/>
</dbReference>
<dbReference type="STRING" id="1127696.HMPREF9134_01731"/>
<evidence type="ECO:0000313" key="3">
    <source>
        <dbReference type="Proteomes" id="UP000010408"/>
    </source>
</evidence>
<comment type="caution">
    <text evidence="2">The sequence shown here is derived from an EMBL/GenBank/DDBJ whole genome shotgun (WGS) entry which is preliminary data.</text>
</comment>
<dbReference type="Proteomes" id="UP000010408">
    <property type="component" value="Unassembled WGS sequence"/>
</dbReference>
<dbReference type="AlphaFoldDB" id="L1NB31"/>
<name>L1NB31_9PORP</name>
<dbReference type="RefSeq" id="WP_005467875.1">
    <property type="nucleotide sequence ID" value="NZ_KB291032.1"/>
</dbReference>
<protein>
    <recommendedName>
        <fullName evidence="4">DUF4271 domain-containing protein</fullName>
    </recommendedName>
</protein>
<proteinExistence type="predicted"/>
<feature type="transmembrane region" description="Helical" evidence="1">
    <location>
        <begin position="94"/>
        <end position="114"/>
    </location>
</feature>
<organism evidence="2 3">
    <name type="scientific">Porphyromonas catoniae F0037</name>
    <dbReference type="NCBI Taxonomy" id="1127696"/>
    <lineage>
        <taxon>Bacteria</taxon>
        <taxon>Pseudomonadati</taxon>
        <taxon>Bacteroidota</taxon>
        <taxon>Bacteroidia</taxon>
        <taxon>Bacteroidales</taxon>
        <taxon>Porphyromonadaceae</taxon>
        <taxon>Porphyromonas</taxon>
    </lineage>
</organism>
<evidence type="ECO:0000313" key="2">
    <source>
        <dbReference type="EMBL" id="EKY00397.1"/>
    </source>
</evidence>
<accession>L1NB31</accession>
<sequence>MDFRLTEQFTNLSYLAVIVIGLLTLLVRTLSPNMWQLIWFSMKYRHIGSLRSRVDRIVPMWAFRTLLYLLEGLGYGFVFYRIFTLMGLIPTSGYNTLLYALGGASLTIFILALLHAKVFNLWRYIFFTGDSGELLDQDYLFQDWIRASMALPLALIALLPIPTQYVLYSVLAIIFTTELVTLWNIMRRLRQVAGGYLLLFLYLCAYEIIPFLYIIGAGIYLTRSDLLPNLFQ</sequence>
<evidence type="ECO:0000256" key="1">
    <source>
        <dbReference type="SAM" id="Phobius"/>
    </source>
</evidence>
<feature type="transmembrane region" description="Helical" evidence="1">
    <location>
        <begin position="61"/>
        <end position="82"/>
    </location>
</feature>
<feature type="transmembrane region" description="Helical" evidence="1">
    <location>
        <begin position="197"/>
        <end position="221"/>
    </location>
</feature>
<dbReference type="InterPro" id="IPR025367">
    <property type="entry name" value="DUF4271"/>
</dbReference>
<dbReference type="PATRIC" id="fig|1127696.3.peg.1570"/>
<keyword evidence="1" id="KW-0812">Transmembrane</keyword>
<dbReference type="HOGENOM" id="CLU_1194009_0_0_10"/>